<accession>A0A0C9U5E8</accession>
<dbReference type="Proteomes" id="UP000054279">
    <property type="component" value="Unassembled WGS sequence"/>
</dbReference>
<dbReference type="Gene3D" id="3.20.20.100">
    <property type="entry name" value="NADP-dependent oxidoreductase domain"/>
    <property type="match status" value="1"/>
</dbReference>
<dbReference type="AlphaFoldDB" id="A0A0C9U5E8"/>
<keyword evidence="3" id="KW-1185">Reference proteome</keyword>
<dbReference type="Pfam" id="PF00248">
    <property type="entry name" value="Aldo_ket_red"/>
    <property type="match status" value="1"/>
</dbReference>
<dbReference type="PRINTS" id="PR00069">
    <property type="entry name" value="ALDKETRDTASE"/>
</dbReference>
<dbReference type="SUPFAM" id="SSF51430">
    <property type="entry name" value="NAD(P)-linked oxidoreductase"/>
    <property type="match status" value="1"/>
</dbReference>
<dbReference type="InterPro" id="IPR036812">
    <property type="entry name" value="NAD(P)_OxRdtase_dom_sf"/>
</dbReference>
<gene>
    <name evidence="2" type="ORF">M422DRAFT_39217</name>
</gene>
<feature type="domain" description="NADP-dependent oxidoreductase" evidence="1">
    <location>
        <begin position="6"/>
        <end position="107"/>
    </location>
</feature>
<proteinExistence type="predicted"/>
<sequence>MGGGTQATDQVEQSVDVGFDHIDTAQSYRNESETGQGLRESGVPRTELWITTKFSGFKDVDSSIQDSLNNLGIGYVDLYLIHHPGLALGNIPGLWKKMENIKEKGLLHFLLPL</sequence>
<dbReference type="PANTHER" id="PTHR11732">
    <property type="entry name" value="ALDO/KETO REDUCTASE"/>
    <property type="match status" value="1"/>
</dbReference>
<evidence type="ECO:0000313" key="3">
    <source>
        <dbReference type="Proteomes" id="UP000054279"/>
    </source>
</evidence>
<organism evidence="2 3">
    <name type="scientific">Sphaerobolus stellatus (strain SS14)</name>
    <dbReference type="NCBI Taxonomy" id="990650"/>
    <lineage>
        <taxon>Eukaryota</taxon>
        <taxon>Fungi</taxon>
        <taxon>Dikarya</taxon>
        <taxon>Basidiomycota</taxon>
        <taxon>Agaricomycotina</taxon>
        <taxon>Agaricomycetes</taxon>
        <taxon>Phallomycetidae</taxon>
        <taxon>Geastrales</taxon>
        <taxon>Sphaerobolaceae</taxon>
        <taxon>Sphaerobolus</taxon>
    </lineage>
</organism>
<evidence type="ECO:0000259" key="1">
    <source>
        <dbReference type="Pfam" id="PF00248"/>
    </source>
</evidence>
<evidence type="ECO:0000313" key="2">
    <source>
        <dbReference type="EMBL" id="KIJ24332.1"/>
    </source>
</evidence>
<reference evidence="2 3" key="1">
    <citation type="submission" date="2014-06" db="EMBL/GenBank/DDBJ databases">
        <title>Evolutionary Origins and Diversification of the Mycorrhizal Mutualists.</title>
        <authorList>
            <consortium name="DOE Joint Genome Institute"/>
            <consortium name="Mycorrhizal Genomics Consortium"/>
            <person name="Kohler A."/>
            <person name="Kuo A."/>
            <person name="Nagy L.G."/>
            <person name="Floudas D."/>
            <person name="Copeland A."/>
            <person name="Barry K.W."/>
            <person name="Cichocki N."/>
            <person name="Veneault-Fourrey C."/>
            <person name="LaButti K."/>
            <person name="Lindquist E.A."/>
            <person name="Lipzen A."/>
            <person name="Lundell T."/>
            <person name="Morin E."/>
            <person name="Murat C."/>
            <person name="Riley R."/>
            <person name="Ohm R."/>
            <person name="Sun H."/>
            <person name="Tunlid A."/>
            <person name="Henrissat B."/>
            <person name="Grigoriev I.V."/>
            <person name="Hibbett D.S."/>
            <person name="Martin F."/>
        </authorList>
    </citation>
    <scope>NUCLEOTIDE SEQUENCE [LARGE SCALE GENOMIC DNA]</scope>
    <source>
        <strain evidence="2 3">SS14</strain>
    </source>
</reference>
<dbReference type="OrthoDB" id="416253at2759"/>
<name>A0A0C9U5E8_SPHS4</name>
<dbReference type="InterPro" id="IPR020471">
    <property type="entry name" value="AKR"/>
</dbReference>
<dbReference type="GO" id="GO:0016491">
    <property type="term" value="F:oxidoreductase activity"/>
    <property type="evidence" value="ECO:0007669"/>
    <property type="project" value="InterPro"/>
</dbReference>
<dbReference type="HOGENOM" id="CLU_023205_19_2_1"/>
<dbReference type="EMBL" id="KN837501">
    <property type="protein sequence ID" value="KIJ24332.1"/>
    <property type="molecule type" value="Genomic_DNA"/>
</dbReference>
<dbReference type="InterPro" id="IPR023210">
    <property type="entry name" value="NADP_OxRdtase_dom"/>
</dbReference>
<protein>
    <submittedName>
        <fullName evidence="2">Unplaced genomic scaffold SPHSTscaffold_426, whole genome shotgun sequence</fullName>
    </submittedName>
</protein>